<dbReference type="Proteomes" id="UP001177260">
    <property type="component" value="Unassembled WGS sequence"/>
</dbReference>
<proteinExistence type="predicted"/>
<comment type="caution">
    <text evidence="1">The sequence shown here is derived from an EMBL/GenBank/DDBJ whole genome shotgun (WGS) entry which is preliminary data.</text>
</comment>
<name>A0ACC3BAW0_9EURO</name>
<accession>A0ACC3BAW0</accession>
<keyword evidence="2" id="KW-1185">Reference proteome</keyword>
<gene>
    <name evidence="1" type="ORF">N8T08_000937</name>
</gene>
<protein>
    <submittedName>
        <fullName evidence="1">Type I Iterative Polyketide synthase (PKS)</fullName>
    </submittedName>
</protein>
<evidence type="ECO:0000313" key="2">
    <source>
        <dbReference type="Proteomes" id="UP001177260"/>
    </source>
</evidence>
<sequence>MTADSFEPLAIIGLSCKFPGDADTPESFWRMLQERRCAMTPWPEDRVMLEAFSHRDSKEFIAGAHFMQEDPALFDASFFGISGAEAAVMDPQHRMVLETAYRALENAGIPMEKANGTKTAVYTGSMTNDYSHMAHRDPENMPKHTSIGTTSSMVANRVSWFFNLHGPCVNLDSACSSSLMAFDMACTSLRTKDSDMALIAGVSAILGAEAIMSLMNMSFLSPDGRSYSFDSRANGYGRGEGCGVVLVKRLADAVRDGNVIRAVIRSTGANQDGYTPGITQPSSTLQSRLIRDTYAKAGLEFEPTRFFEAHGTGTAVGDPIEAEAIGRVFRKARSPDDPLYIGAAKSNIGHLEGGSGIAAVIKTVLVLEKGIIPPNSVNFESLNPEIDAEFLNIKIPTMPMAWPTPGLRRASVSSFGYGGSNAHVVLDDAYHYLEQHRIDAPNCTAPQAHIANGVPNEVSTSVNGVNAHVKSIAEAVTNGHAAQISSRLLVWSAEDEGVLGRMTDAYSQYAHSLKIQQDEESAFLGELAQTLSEKRSQLSWRAYSVVDSLSAIKTLPTSVSKPVHTTRSLALGYIFTGQGAQYYGMGRQLVTYPVFESSLRLCDDALRSFGCPWSVFDLLAQASPESFEMDNPTYAQCLTTVLQISLVDLLSSFGIVPSTVVGHSSGEIAAAYAVGGLSRESACQVSYFRGLHASTLRNGNASMLAVDLSRTDAQPYLEKLLHSSKPGNITVACINSPGNVTISGDNHLVDALQADLEHSGIRSHRLRTGVAYHSSQMQAISSLYRDSLQGLMAGSPSKTLMVSSVTGAPIGDRKILSTADYWVRNMVEPVEFCSAITESLSHTGSKNRKIGAPVKHAITDLLEIGPHGALQRPFRETLRSIDLNRSVRYMATLDRRQPSLQALQSAVGHLYAQGYSITFDEVNQYRGGLPQHTKQLVNLPSYPFNHSRRYWFETRETQKVRLRSHGRHELLGAPSPESHPGEAHWRTFFDPVQTPWILDHVVNGKPIYPATGMVVMAIEGAEQLVDVSFPRSGYFVHDATFTHPIVINPSGRVQADLHMRAIRSAEKTSQSFEFRIYTDVNSQWQETCRGYISVQLASDEDVLLRQEKAQSLYHQERWEEISRKCSIPVSTQGMYEALETNGLHYGPAFQVMDTITWDGDKCATAEIHTFPWTAKQSQHGRQKHVVHPATLDGLGQLGVVPLTDGGSKLLTTGLVTTRVQQAWIAASGSSSPATPFLRAFVRSHTTGMRGTETEVTALDDSGQVRICISSMETTSMTANNAKELQAQARSLCGTIEWTPALNSMTPNQLKTWCSLPLADNKPELFDLLEVVQLSSARRAIEQLEGQSTSHLPGHLQKYIDWLQWQTRRYDVGTASIAVDHPLLHSFDPAVADKLYEGVKRLSAEAVLSVAVAQNMSGILAGTVDPLDLLYQDDRAAHHYQAIADRMLQPGHLRRYLKALSFENPRMKVLEVGAGTGSFTSHVLDALAADAGNFRLARYDYTDISEGFFEKARERFASNGSQMSFRMLNVEKAPEAQGFEKGSYDLIVGAWVLHATADLNAATKNVRELLKPGGKLVMIEITQPEILRTGFVTGTLPGWWMGQEDYREHGACVTTQKWQEILQENGFDGVDLAIPDCEVEKYAEHSLLIATASRTPPKSKPRPVLCVIDSASAIQAKLVHDLQQQTADETEWMVVSMEEVNNISLTENPVVLFLPEVESPVLAALSEELYDRLHNFFCRAHDVIWVMASNPTSPTAPRVHAIQGLARVLCTENERRSFATLDLEDHLDCPAEWVNHIYQILSQRRGQRNKDPELDYREQNGVLHVGRLVEDIARNNTLLEQTQAPVKWQPFRQQVPLSLYLSNPGSLDASSMVFVEDLEYSRELAPTEMEIEVKAVGVNFRDVLTALGRLRSGDNLGCEFAGIVSRVGKDCVGFQLGDPVCAVVLRCVRTYARCDYRQCCRIPMGVSMAMAASVPTIGVTAYHSLIILARLQPGESVLIHSAAGGTGQLAIQVAQSVGATIFVTVGSQEKSRFLQDRYGIPEDHIMYSRNTTFARHVRRMTNGQGVDVVLNSLSGDALVASWECIAPYGRFVELGNADVANNSKLPMRHFAKNVSFFLVAVDLISRERPALIGQSLQPIMDMMGAGTLHPPWPLQEFSLSSMEEALRLMQNGKHTGKLVINFGPNDVVPISLRHTPSYAFPANATYVIAGGLGGLGRSAARWMASMGAKNLLLLSRSGPKSNSARQLIDHLTSLGVCVRAPKCDVADINAMKAALSDSADLPPIRGCLQATMVLQDAIFENLTYVQWATAIRSKVQSTENLHALLPSNLEFFVMLSSLAGIVGSVSQAAYAAGNTFQDAFATYRRNLGQAATSLDLGRMGEVGIIAENTTYSRHKQSVPVMEDISEREFHAILEQVCRSTLDSTSSQILVGLATPAQMRAGGIDPPAWVLERALFSVLPQEATVVEVELDPSATTSTAASHWQAALVKAGPESAVSVVIEGLTQKLAHALDQTAAEIDPQRSLAVQGVDSLLAVEIRQWISRAWKAEVSALDITSTPSLEELAVMVVGRTEMLKGQSG</sequence>
<reference evidence="1 2" key="1">
    <citation type="journal article" date="2023" name="ACS Omega">
        <title>Identification of the Neoaspergillic Acid Biosynthesis Gene Cluster by Establishing an In Vitro CRISPR-Ribonucleoprotein Genetic System in Aspergillus melleus.</title>
        <authorList>
            <person name="Yuan B."/>
            <person name="Grau M.F."/>
            <person name="Murata R.M."/>
            <person name="Torok T."/>
            <person name="Venkateswaran K."/>
            <person name="Stajich J.E."/>
            <person name="Wang C.C.C."/>
        </authorList>
    </citation>
    <scope>NUCLEOTIDE SEQUENCE [LARGE SCALE GENOMIC DNA]</scope>
    <source>
        <strain evidence="1 2">IMV 1140</strain>
    </source>
</reference>
<dbReference type="EMBL" id="JAOPJF010000011">
    <property type="protein sequence ID" value="KAK1147595.1"/>
    <property type="molecule type" value="Genomic_DNA"/>
</dbReference>
<organism evidence="1 2">
    <name type="scientific">Aspergillus melleus</name>
    <dbReference type="NCBI Taxonomy" id="138277"/>
    <lineage>
        <taxon>Eukaryota</taxon>
        <taxon>Fungi</taxon>
        <taxon>Dikarya</taxon>
        <taxon>Ascomycota</taxon>
        <taxon>Pezizomycotina</taxon>
        <taxon>Eurotiomycetes</taxon>
        <taxon>Eurotiomycetidae</taxon>
        <taxon>Eurotiales</taxon>
        <taxon>Aspergillaceae</taxon>
        <taxon>Aspergillus</taxon>
        <taxon>Aspergillus subgen. Circumdati</taxon>
    </lineage>
</organism>
<evidence type="ECO:0000313" key="1">
    <source>
        <dbReference type="EMBL" id="KAK1147595.1"/>
    </source>
</evidence>